<dbReference type="Pfam" id="PF06985">
    <property type="entry name" value="HET"/>
    <property type="match status" value="1"/>
</dbReference>
<organism evidence="2 3">
    <name type="scientific">Lophium mytilinum</name>
    <dbReference type="NCBI Taxonomy" id="390894"/>
    <lineage>
        <taxon>Eukaryota</taxon>
        <taxon>Fungi</taxon>
        <taxon>Dikarya</taxon>
        <taxon>Ascomycota</taxon>
        <taxon>Pezizomycotina</taxon>
        <taxon>Dothideomycetes</taxon>
        <taxon>Pleosporomycetidae</taxon>
        <taxon>Mytilinidiales</taxon>
        <taxon>Mytilinidiaceae</taxon>
        <taxon>Lophium</taxon>
    </lineage>
</organism>
<feature type="domain" description="Heterokaryon incompatibility" evidence="1">
    <location>
        <begin position="334"/>
        <end position="444"/>
    </location>
</feature>
<dbReference type="InterPro" id="IPR010730">
    <property type="entry name" value="HET"/>
</dbReference>
<dbReference type="OrthoDB" id="2426273at2759"/>
<reference evidence="2" key="1">
    <citation type="journal article" date="2020" name="Stud. Mycol.">
        <title>101 Dothideomycetes genomes: a test case for predicting lifestyles and emergence of pathogens.</title>
        <authorList>
            <person name="Haridas S."/>
            <person name="Albert R."/>
            <person name="Binder M."/>
            <person name="Bloem J."/>
            <person name="Labutti K."/>
            <person name="Salamov A."/>
            <person name="Andreopoulos B."/>
            <person name="Baker S."/>
            <person name="Barry K."/>
            <person name="Bills G."/>
            <person name="Bluhm B."/>
            <person name="Cannon C."/>
            <person name="Castanera R."/>
            <person name="Culley D."/>
            <person name="Daum C."/>
            <person name="Ezra D."/>
            <person name="Gonzalez J."/>
            <person name="Henrissat B."/>
            <person name="Kuo A."/>
            <person name="Liang C."/>
            <person name="Lipzen A."/>
            <person name="Lutzoni F."/>
            <person name="Magnuson J."/>
            <person name="Mondo S."/>
            <person name="Nolan M."/>
            <person name="Ohm R."/>
            <person name="Pangilinan J."/>
            <person name="Park H.-J."/>
            <person name="Ramirez L."/>
            <person name="Alfaro M."/>
            <person name="Sun H."/>
            <person name="Tritt A."/>
            <person name="Yoshinaga Y."/>
            <person name="Zwiers L.-H."/>
            <person name="Turgeon B."/>
            <person name="Goodwin S."/>
            <person name="Spatafora J."/>
            <person name="Crous P."/>
            <person name="Grigoriev I."/>
        </authorList>
    </citation>
    <scope>NUCLEOTIDE SEQUENCE</scope>
    <source>
        <strain evidence="2">CBS 269.34</strain>
    </source>
</reference>
<evidence type="ECO:0000313" key="2">
    <source>
        <dbReference type="EMBL" id="KAF2499922.1"/>
    </source>
</evidence>
<evidence type="ECO:0000313" key="3">
    <source>
        <dbReference type="Proteomes" id="UP000799750"/>
    </source>
</evidence>
<dbReference type="PANTHER" id="PTHR39596">
    <property type="match status" value="1"/>
</dbReference>
<gene>
    <name evidence="2" type="ORF">BU16DRAFT_534567</name>
</gene>
<name>A0A6A6R6A2_9PEZI</name>
<proteinExistence type="predicted"/>
<dbReference type="EMBL" id="MU004183">
    <property type="protein sequence ID" value="KAF2499922.1"/>
    <property type="molecule type" value="Genomic_DNA"/>
</dbReference>
<keyword evidence="3" id="KW-1185">Reference proteome</keyword>
<evidence type="ECO:0000259" key="1">
    <source>
        <dbReference type="Pfam" id="PF06985"/>
    </source>
</evidence>
<accession>A0A6A6R6A2</accession>
<sequence length="841" mass="95615">MDFMPQPPGGVLAPIEVPLAESIVPYERLGTFALFPTHCGFAIERGQVDFQCDNTQKVASLLQSWLYFGLISEFLGYTFDHREFTKQKSLPDGSTVTIVETKRLWSPSLLAGLNMSSSDRTWRFWLTLEIAGEHILRADTQIALESPLATITLSIKVLMYALSVYMFPKHQHPSSVIPALDPSNSASKLSPATRFLITRMTDAGWCPFQAFHLCSRHHIAVVYYLSQLHRRYRPELTHSRCTRNSCIANNIDMDTYPTKHVCSKCRCSAQEGNSLGPPRPMDCGRCQCSQFPVRVDVERLRQIIQEGGVPLISITEHPQGLRLEVEKLEATSSYVAISHVWSDGMGNPTDNALPQCVLRRIHRSLDRLPPSSKEHPSRWLTGLVALSVHMARRSGFRMGSRKKLFWMDTLCIPVGHEYADLRSKAINQMALIYAAASQVLVLDSELQELRMGASQESEILGHILCCAWNTRCWTLQEGELARSRRFQLGDGIFDLDTGPPSYRDMYYGRVSAMTMILRILPSEFSHWARESLKETRSLLWSRHKGRRKRPLPKLVADRVNLDLRTKVQESFSRSFWERGSRDFSGLAKPDAFYEQFLSVWNTLRFRTTTKRDDLCLILANLLDLNSYALIHQASHEKKMKTFLWSVGPKLPVSLLYNTGPRSRCGQDHANRWVPTEPSASHLNQPSMELTEDSLSLSSRDHALNESTLLYVNMSMDIRFRNIVIRDLITGIQYRVEIYRKEDDSIDFGKYASFCVLIERTFCKDAVPQCGDIRGACLLTDWTPEIHRASNALPVLMNARYDCPLKLQVCDSLNTHVGQVDEYHVLGQSILGPWQLHIDAGS</sequence>
<dbReference type="AlphaFoldDB" id="A0A6A6R6A2"/>
<protein>
    <recommendedName>
        <fullName evidence="1">Heterokaryon incompatibility domain-containing protein</fullName>
    </recommendedName>
</protein>
<dbReference type="PANTHER" id="PTHR39596:SF2">
    <property type="entry name" value="HET DOMAIN PROTEIN (AFU_ORTHOLOGUE AFUA_1G17550)-RELATED"/>
    <property type="match status" value="1"/>
</dbReference>
<dbReference type="Proteomes" id="UP000799750">
    <property type="component" value="Unassembled WGS sequence"/>
</dbReference>